<reference evidence="1" key="1">
    <citation type="submission" date="2022-10" db="EMBL/GenBank/DDBJ databases">
        <authorList>
            <person name="Wei X."/>
        </authorList>
    </citation>
    <scope>NUCLEOTIDE SEQUENCE</scope>
    <source>
        <strain evidence="1">SD2</strain>
    </source>
</reference>
<dbReference type="AlphaFoldDB" id="A0AAQ2TCI9"/>
<gene>
    <name evidence="1" type="ORF">OIE46_00930</name>
</gene>
<dbReference type="EMBL" id="CP107525">
    <property type="protein sequence ID" value="UZW64643.1"/>
    <property type="molecule type" value="Genomic_DNA"/>
</dbReference>
<organism evidence="1 2">
    <name type="scientific">Mycoplasmopsis synoviae</name>
    <name type="common">Mycoplasma synoviae</name>
    <dbReference type="NCBI Taxonomy" id="2109"/>
    <lineage>
        <taxon>Bacteria</taxon>
        <taxon>Bacillati</taxon>
        <taxon>Mycoplasmatota</taxon>
        <taxon>Mycoplasmoidales</taxon>
        <taxon>Metamycoplasmataceae</taxon>
        <taxon>Mycoplasmopsis</taxon>
    </lineage>
</organism>
<dbReference type="RefSeq" id="WP_109536993.1">
    <property type="nucleotide sequence ID" value="NZ_CP012624.1"/>
</dbReference>
<reference evidence="1" key="2">
    <citation type="submission" date="2022-11" db="EMBL/GenBank/DDBJ databases">
        <title>complete genomes of mycoplasma synoviae ZX313 strain and SD2 strain.</title>
        <authorList>
            <person name="Zhong Q."/>
        </authorList>
    </citation>
    <scope>NUCLEOTIDE SEQUENCE</scope>
    <source>
        <strain evidence="1">SD2</strain>
    </source>
</reference>
<dbReference type="Proteomes" id="UP001164481">
    <property type="component" value="Chromosome"/>
</dbReference>
<proteinExistence type="predicted"/>
<dbReference type="REBASE" id="677143">
    <property type="entry name" value="MsySD2ORF940P"/>
</dbReference>
<accession>A0AAQ2TCI9</accession>
<dbReference type="REBASE" id="237649">
    <property type="entry name" value="Msy7NSORF6350P"/>
</dbReference>
<evidence type="ECO:0000313" key="1">
    <source>
        <dbReference type="EMBL" id="UZW64643.1"/>
    </source>
</evidence>
<sequence length="630" mass="74095">MSATTEMNQDFVEITEEELINADDVKLLKKNLIYNEGIIERTEVYDGETILRVTCKKFKELKKEYDGAKNPGLNGVSPAMLIQVKNSDKNDEENQRIEVLVEKYKKIIEENGLTWATYFSEDKNTSSELREEATLKNLSANNSAYDVIFFKIGPATEWDIPRAAMLVQLRDVTSEKLNVQTIGRIKRNPNPRYPFNDDNIVFNYYIYSNNTFENMELVNWKLKNNFKEEKILFGQINLLNKVTKDVIDDLQYKEDVKALFENHPFESQFLELKEEFNKNQKLEGTVRYSKITQTQETAKLIEFWIEDSVELKIYVERQWELAKEYLKLFDYRYNFLENNLFEGDSDSPIKAIYLKLLDKFKDDLMFSWDTYRYLVIKNLLPKIKKAYKSHVKRFEEFGNFYNLDLANFNHIITFSKEKSDATKKTFPKFEKLSDMVQNKFVYESLNSKNEIKLLSKNEQKFIDDCRKFIDYIDKESTKINHFDWAINSPSGNIFFQYKIVNKNDEDESQMAVEVPKSFPDFITILNKEHLVFIEVKGQGSDDINLEKTNKLLSAYSEYVNSYKKLLSNENSFSRKKFKSLTMIVAAYSSDDSSYFELKGTSTIDSVNQKLQNQDQKRFTSIKSFFNEIAG</sequence>
<dbReference type="REBASE" id="675117">
    <property type="entry name" value="MsyAb1ORF905P"/>
</dbReference>
<evidence type="ECO:0000313" key="2">
    <source>
        <dbReference type="Proteomes" id="UP001164481"/>
    </source>
</evidence>
<protein>
    <submittedName>
        <fullName evidence="1">Uncharacterized protein</fullName>
    </submittedName>
</protein>
<name>A0AAQ2TCI9_MYCSY</name>